<dbReference type="SUPFAM" id="SSF56672">
    <property type="entry name" value="DNA/RNA polymerases"/>
    <property type="match status" value="1"/>
</dbReference>
<accession>A0ABQ5H9J8</accession>
<dbReference type="PANTHER" id="PTHR11439">
    <property type="entry name" value="GAG-POL-RELATED RETROTRANSPOSON"/>
    <property type="match status" value="1"/>
</dbReference>
<feature type="domain" description="Reverse transcriptase Ty1/copia-type" evidence="1">
    <location>
        <begin position="190"/>
        <end position="358"/>
    </location>
</feature>
<evidence type="ECO:0000313" key="3">
    <source>
        <dbReference type="Proteomes" id="UP001151760"/>
    </source>
</evidence>
<dbReference type="PANTHER" id="PTHR11439:SF442">
    <property type="entry name" value="CYSTEINE-RICH RLK (RECEPTOR-LIKE PROTEIN KINASE) 8"/>
    <property type="match status" value="1"/>
</dbReference>
<reference evidence="2" key="1">
    <citation type="journal article" date="2022" name="Int. J. Mol. Sci.">
        <title>Draft Genome of Tanacetum Coccineum: Genomic Comparison of Closely Related Tanacetum-Family Plants.</title>
        <authorList>
            <person name="Yamashiro T."/>
            <person name="Shiraishi A."/>
            <person name="Nakayama K."/>
            <person name="Satake H."/>
        </authorList>
    </citation>
    <scope>NUCLEOTIDE SEQUENCE</scope>
</reference>
<evidence type="ECO:0000313" key="2">
    <source>
        <dbReference type="EMBL" id="GJT84104.1"/>
    </source>
</evidence>
<name>A0ABQ5H9J8_9ASTR</name>
<dbReference type="EMBL" id="BQNB010019324">
    <property type="protein sequence ID" value="GJT84104.1"/>
    <property type="molecule type" value="Genomic_DNA"/>
</dbReference>
<protein>
    <submittedName>
        <fullName evidence="2">Retrovirus-related pol polyprotein from transposon TNT 1-94</fullName>
    </submittedName>
</protein>
<organism evidence="2 3">
    <name type="scientific">Tanacetum coccineum</name>
    <dbReference type="NCBI Taxonomy" id="301880"/>
    <lineage>
        <taxon>Eukaryota</taxon>
        <taxon>Viridiplantae</taxon>
        <taxon>Streptophyta</taxon>
        <taxon>Embryophyta</taxon>
        <taxon>Tracheophyta</taxon>
        <taxon>Spermatophyta</taxon>
        <taxon>Magnoliopsida</taxon>
        <taxon>eudicotyledons</taxon>
        <taxon>Gunneridae</taxon>
        <taxon>Pentapetalae</taxon>
        <taxon>asterids</taxon>
        <taxon>campanulids</taxon>
        <taxon>Asterales</taxon>
        <taxon>Asteraceae</taxon>
        <taxon>Asteroideae</taxon>
        <taxon>Anthemideae</taxon>
        <taxon>Anthemidinae</taxon>
        <taxon>Tanacetum</taxon>
    </lineage>
</organism>
<dbReference type="Pfam" id="PF07727">
    <property type="entry name" value="RVT_2"/>
    <property type="match status" value="1"/>
</dbReference>
<gene>
    <name evidence="2" type="ORF">Tco_1058446</name>
</gene>
<dbReference type="InterPro" id="IPR013103">
    <property type="entry name" value="RVT_2"/>
</dbReference>
<reference evidence="2" key="2">
    <citation type="submission" date="2022-01" db="EMBL/GenBank/DDBJ databases">
        <authorList>
            <person name="Yamashiro T."/>
            <person name="Shiraishi A."/>
            <person name="Satake H."/>
            <person name="Nakayama K."/>
        </authorList>
    </citation>
    <scope>NUCLEOTIDE SEQUENCE</scope>
</reference>
<dbReference type="Proteomes" id="UP001151760">
    <property type="component" value="Unassembled WGS sequence"/>
</dbReference>
<dbReference type="InterPro" id="IPR043502">
    <property type="entry name" value="DNA/RNA_pol_sf"/>
</dbReference>
<evidence type="ECO:0000259" key="1">
    <source>
        <dbReference type="Pfam" id="PF07727"/>
    </source>
</evidence>
<sequence length="596" mass="68372">MKFTEEGISSKNCVRKFLRALHLKWRAKVTAIEESKNLTTLPLDELIENLKVYEEVIKKDFETVKGKKEQSRSLVLKVKKEVSDKDSSSSDSEDEEYAMAVKEFKFFLRDEEDLYGNPNHLIGECSKPPKNNDQRAFIGGAWSDNGEDEVEKTKDETCLVAQAPDEICLGINLEPDEWIKDSGCSKHMTDFKLYQMDVKSAFLNSFINEEVYVAQPPGFIDFAKPNYVYKLKKALYGLKQAPKAWYDRLKAFLIKHNYSMGMVDNTLFTKKKDSNLIIVQIYVDDIIFGSTCQEMCDDFAKIMHDEFEMSMMGELNFFLGLQIKQLDDGIFFNQSKYIKEMLKKFGLEDSKPIKTPMSTETKLTRDEEGKSVDNTKYRGMIGSLLYLTASRPDIMFSVCLCARFQEDPKTSHLEAVKRIFRYIKGTTHLGLWYPKGSDIETIVYADSDHAGDYVDRKSTSGVCTFMECYLTSWFSKKQIALSISTTEVEYVSDGKACQQALWMKQSLIDYGVRLDDIPIMCDNKGATELGKNLVQHSRTKHIEIRHHFLHNNVQKGNISIEKVTSEDNIADILTKPLKCEPFNYLHLGLGMMEQID</sequence>
<proteinExistence type="predicted"/>
<dbReference type="CDD" id="cd09272">
    <property type="entry name" value="RNase_HI_RT_Ty1"/>
    <property type="match status" value="1"/>
</dbReference>
<comment type="caution">
    <text evidence="2">The sequence shown here is derived from an EMBL/GenBank/DDBJ whole genome shotgun (WGS) entry which is preliminary data.</text>
</comment>
<keyword evidence="3" id="KW-1185">Reference proteome</keyword>